<accession>A0AA49JHF7</accession>
<sequence length="53" mass="6093">MIAILSYVFLAIYLAGVLYTIGLFFYLMTQRKGGETLPPSKPRKLMKFHRRAA</sequence>
<keyword evidence="1" id="KW-0812">Transmembrane</keyword>
<dbReference type="AlphaFoldDB" id="A0AA49JHF7"/>
<feature type="transmembrane region" description="Helical" evidence="1">
    <location>
        <begin position="6"/>
        <end position="27"/>
    </location>
</feature>
<protein>
    <submittedName>
        <fullName evidence="2">Uncharacterized protein</fullName>
    </submittedName>
</protein>
<gene>
    <name evidence="2" type="ORF">K4G66_05665</name>
</gene>
<dbReference type="EMBL" id="CP120682">
    <property type="protein sequence ID" value="WKN38185.1"/>
    <property type="molecule type" value="Genomic_DNA"/>
</dbReference>
<keyword evidence="1" id="KW-1133">Transmembrane helix</keyword>
<reference evidence="2" key="1">
    <citation type="journal article" date="2023" name="Comput. Struct. Biotechnol. J.">
        <title>Discovery of a novel marine Bacteroidetes with a rich repertoire of carbohydrate-active enzymes.</title>
        <authorList>
            <person name="Chen B."/>
            <person name="Liu G."/>
            <person name="Chen Q."/>
            <person name="Wang H."/>
            <person name="Liu L."/>
            <person name="Tang K."/>
        </authorList>
    </citation>
    <scope>NUCLEOTIDE SEQUENCE</scope>
    <source>
        <strain evidence="2">TK19036</strain>
    </source>
</reference>
<reference evidence="2" key="2">
    <citation type="journal article" date="2024" name="Antonie Van Leeuwenhoek">
        <title>Roseihalotalea indica gen. nov., sp. nov., a halophilic Bacteroidetes from mesopelagic Southwest Indian Ocean with higher carbohydrate metabolic potential.</title>
        <authorList>
            <person name="Chen B."/>
            <person name="Zhang M."/>
            <person name="Lin D."/>
            <person name="Ye J."/>
            <person name="Tang K."/>
        </authorList>
    </citation>
    <scope>NUCLEOTIDE SEQUENCE</scope>
    <source>
        <strain evidence="2">TK19036</strain>
    </source>
</reference>
<keyword evidence="1" id="KW-0472">Membrane</keyword>
<evidence type="ECO:0000313" key="2">
    <source>
        <dbReference type="EMBL" id="WKN38185.1"/>
    </source>
</evidence>
<evidence type="ECO:0000256" key="1">
    <source>
        <dbReference type="SAM" id="Phobius"/>
    </source>
</evidence>
<proteinExistence type="predicted"/>
<organism evidence="2">
    <name type="scientific">Roseihalotalea indica</name>
    <dbReference type="NCBI Taxonomy" id="2867963"/>
    <lineage>
        <taxon>Bacteria</taxon>
        <taxon>Pseudomonadati</taxon>
        <taxon>Bacteroidota</taxon>
        <taxon>Cytophagia</taxon>
        <taxon>Cytophagales</taxon>
        <taxon>Catalimonadaceae</taxon>
        <taxon>Roseihalotalea</taxon>
    </lineage>
</organism>
<name>A0AA49JHF7_9BACT</name>